<evidence type="ECO:0000256" key="13">
    <source>
        <dbReference type="ARBA" id="ARBA00023098"/>
    </source>
</evidence>
<evidence type="ECO:0000256" key="9">
    <source>
        <dbReference type="ARBA" id="ARBA00022516"/>
    </source>
</evidence>
<dbReference type="GO" id="GO:0005886">
    <property type="term" value="C:plasma membrane"/>
    <property type="evidence" value="ECO:0007669"/>
    <property type="project" value="UniProtKB-SubCell"/>
</dbReference>
<sequence length="184" mass="20397">MNLPNKLTLLRVAMIPVFVILASQEVIWTQLGAALVFIIACVTDYLDGEIARKRNLVTNFGKFADPIADKLLVMSAIVVLVDQQRMPAWVCICILAREFAISGFRLVAVTGGKVIAAGKLGKIKTVTQMISVIMLLLFVPIHKEPLLGDVGMIAAEVMMYISLFFTIWSGTDYIVRNYDCIRDM</sequence>
<comment type="caution">
    <text evidence="21">The sequence shown here is derived from an EMBL/GenBank/DDBJ whole genome shotgun (WGS) entry which is preliminary data.</text>
</comment>
<gene>
    <name evidence="21" type="primary">pgsA</name>
    <name evidence="21" type="ORF">IAB02_08660</name>
</gene>
<dbReference type="PANTHER" id="PTHR14269">
    <property type="entry name" value="CDP-DIACYLGLYCEROL--GLYCEROL-3-PHOSPHATE 3-PHOSPHATIDYLTRANSFERASE-RELATED"/>
    <property type="match status" value="1"/>
</dbReference>
<keyword evidence="10 19" id="KW-0808">Transferase</keyword>
<evidence type="ECO:0000256" key="14">
    <source>
        <dbReference type="ARBA" id="ARBA00023136"/>
    </source>
</evidence>
<evidence type="ECO:0000256" key="12">
    <source>
        <dbReference type="ARBA" id="ARBA00022989"/>
    </source>
</evidence>
<keyword evidence="12 20" id="KW-1133">Transmembrane helix</keyword>
<protein>
    <recommendedName>
        <fullName evidence="7 18">CDP-diacylglycerol--glycerol-3-phosphate 3-phosphatidyltransferase</fullName>
        <ecNumber evidence="6 18">2.7.8.5</ecNumber>
    </recommendedName>
</protein>
<keyword evidence="16" id="KW-1208">Phospholipid metabolism</keyword>
<feature type="transmembrane region" description="Helical" evidence="20">
    <location>
        <begin position="87"/>
        <end position="108"/>
    </location>
</feature>
<comment type="subcellular location">
    <subcellularLocation>
        <location evidence="2">Cell membrane</location>
        <topology evidence="2">Multi-pass membrane protein</topology>
    </subcellularLocation>
</comment>
<dbReference type="InterPro" id="IPR004570">
    <property type="entry name" value="Phosphatidylglycerol_P_synth"/>
</dbReference>
<evidence type="ECO:0000313" key="22">
    <source>
        <dbReference type="Proteomes" id="UP000824072"/>
    </source>
</evidence>
<comment type="pathway">
    <text evidence="3">Phospholipid metabolism; phosphatidylglycerol biosynthesis; phosphatidylglycerol from CDP-diacylglycerol: step 1/2.</text>
</comment>
<keyword evidence="11 20" id="KW-0812">Transmembrane</keyword>
<keyword evidence="9" id="KW-0444">Lipid biosynthesis</keyword>
<dbReference type="EMBL" id="DVMU01000190">
    <property type="protein sequence ID" value="HIU34620.1"/>
    <property type="molecule type" value="Genomic_DNA"/>
</dbReference>
<dbReference type="GO" id="GO:0046474">
    <property type="term" value="P:glycerophospholipid biosynthetic process"/>
    <property type="evidence" value="ECO:0007669"/>
    <property type="project" value="TreeGrafter"/>
</dbReference>
<dbReference type="GO" id="GO:0008444">
    <property type="term" value="F:CDP-diacylglycerol-glycerol-3-phosphate 3-phosphatidyltransferase activity"/>
    <property type="evidence" value="ECO:0007669"/>
    <property type="project" value="UniProtKB-UniRule"/>
</dbReference>
<reference evidence="21" key="1">
    <citation type="submission" date="2020-10" db="EMBL/GenBank/DDBJ databases">
        <authorList>
            <person name="Gilroy R."/>
        </authorList>
    </citation>
    <scope>NUCLEOTIDE SEQUENCE</scope>
    <source>
        <strain evidence="21">ChiHcec3-11533</strain>
    </source>
</reference>
<evidence type="ECO:0000256" key="2">
    <source>
        <dbReference type="ARBA" id="ARBA00004651"/>
    </source>
</evidence>
<dbReference type="InterPro" id="IPR000462">
    <property type="entry name" value="CDP-OH_P_trans"/>
</dbReference>
<comment type="function">
    <text evidence="1">This protein catalyzes the committed step to the synthesis of the acidic phospholipids.</text>
</comment>
<dbReference type="Gene3D" id="1.20.120.1760">
    <property type="match status" value="1"/>
</dbReference>
<dbReference type="EC" id="2.7.8.5" evidence="6 18"/>
<evidence type="ECO:0000256" key="7">
    <source>
        <dbReference type="ARBA" id="ARBA00014944"/>
    </source>
</evidence>
<name>A0A9D1ICV6_9FIRM</name>
<organism evidence="21 22">
    <name type="scientific">Candidatus Pullichristensenella excrementigallinarum</name>
    <dbReference type="NCBI Taxonomy" id="2840907"/>
    <lineage>
        <taxon>Bacteria</taxon>
        <taxon>Bacillati</taxon>
        <taxon>Bacillota</taxon>
        <taxon>Clostridia</taxon>
        <taxon>Candidatus Pullichristensenella</taxon>
    </lineage>
</organism>
<dbReference type="InterPro" id="IPR048254">
    <property type="entry name" value="CDP_ALCOHOL_P_TRANSF_CS"/>
</dbReference>
<keyword evidence="8" id="KW-1003">Cell membrane</keyword>
<feature type="transmembrane region" description="Helical" evidence="20">
    <location>
        <begin position="12"/>
        <end position="42"/>
    </location>
</feature>
<comment type="similarity">
    <text evidence="5 19">Belongs to the CDP-alcohol phosphatidyltransferase class-I family.</text>
</comment>
<evidence type="ECO:0000256" key="10">
    <source>
        <dbReference type="ARBA" id="ARBA00022679"/>
    </source>
</evidence>
<evidence type="ECO:0000256" key="11">
    <source>
        <dbReference type="ARBA" id="ARBA00022692"/>
    </source>
</evidence>
<keyword evidence="14 20" id="KW-0472">Membrane</keyword>
<evidence type="ECO:0000256" key="17">
    <source>
        <dbReference type="ARBA" id="ARBA00048586"/>
    </source>
</evidence>
<dbReference type="InterPro" id="IPR043130">
    <property type="entry name" value="CDP-OH_PTrfase_TM_dom"/>
</dbReference>
<dbReference type="PROSITE" id="PS00379">
    <property type="entry name" value="CDP_ALCOHOL_P_TRANSF"/>
    <property type="match status" value="1"/>
</dbReference>
<evidence type="ECO:0000256" key="19">
    <source>
        <dbReference type="RuleBase" id="RU003750"/>
    </source>
</evidence>
<dbReference type="PIRSF" id="PIRSF000847">
    <property type="entry name" value="Phos_ph_gly_syn"/>
    <property type="match status" value="1"/>
</dbReference>
<feature type="transmembrane region" description="Helical" evidence="20">
    <location>
        <begin position="120"/>
        <end position="141"/>
    </location>
</feature>
<dbReference type="Proteomes" id="UP000824072">
    <property type="component" value="Unassembled WGS sequence"/>
</dbReference>
<evidence type="ECO:0000256" key="8">
    <source>
        <dbReference type="ARBA" id="ARBA00022475"/>
    </source>
</evidence>
<dbReference type="NCBIfam" id="TIGR00560">
    <property type="entry name" value="pgsA"/>
    <property type="match status" value="1"/>
</dbReference>
<evidence type="ECO:0000256" key="4">
    <source>
        <dbReference type="ARBA" id="ARBA00005189"/>
    </source>
</evidence>
<evidence type="ECO:0000256" key="20">
    <source>
        <dbReference type="SAM" id="Phobius"/>
    </source>
</evidence>
<evidence type="ECO:0000256" key="16">
    <source>
        <dbReference type="ARBA" id="ARBA00023264"/>
    </source>
</evidence>
<evidence type="ECO:0000256" key="6">
    <source>
        <dbReference type="ARBA" id="ARBA00013170"/>
    </source>
</evidence>
<keyword evidence="15" id="KW-0594">Phospholipid biosynthesis</keyword>
<accession>A0A9D1ICV6</accession>
<dbReference type="PANTHER" id="PTHR14269:SF62">
    <property type="entry name" value="CDP-DIACYLGLYCEROL--GLYCEROL-3-PHOSPHATE 3-PHOSPHATIDYLTRANSFERASE 1, CHLOROPLASTIC"/>
    <property type="match status" value="1"/>
</dbReference>
<comment type="catalytic activity">
    <reaction evidence="17">
        <text>a CDP-1,2-diacyl-sn-glycerol + sn-glycerol 3-phosphate = a 1,2-diacyl-sn-glycero-3-phospho-(1'-sn-glycero-3'-phosphate) + CMP + H(+)</text>
        <dbReference type="Rhea" id="RHEA:12593"/>
        <dbReference type="ChEBI" id="CHEBI:15378"/>
        <dbReference type="ChEBI" id="CHEBI:57597"/>
        <dbReference type="ChEBI" id="CHEBI:58332"/>
        <dbReference type="ChEBI" id="CHEBI:60110"/>
        <dbReference type="ChEBI" id="CHEBI:60377"/>
        <dbReference type="EC" id="2.7.8.5"/>
    </reaction>
</comment>
<evidence type="ECO:0000256" key="15">
    <source>
        <dbReference type="ARBA" id="ARBA00023209"/>
    </source>
</evidence>
<evidence type="ECO:0000256" key="1">
    <source>
        <dbReference type="ARBA" id="ARBA00003973"/>
    </source>
</evidence>
<feature type="transmembrane region" description="Helical" evidence="20">
    <location>
        <begin position="153"/>
        <end position="175"/>
    </location>
</feature>
<comment type="pathway">
    <text evidence="4">Lipid metabolism.</text>
</comment>
<evidence type="ECO:0000313" key="21">
    <source>
        <dbReference type="EMBL" id="HIU34620.1"/>
    </source>
</evidence>
<evidence type="ECO:0000256" key="3">
    <source>
        <dbReference type="ARBA" id="ARBA00005042"/>
    </source>
</evidence>
<dbReference type="AlphaFoldDB" id="A0A9D1ICV6"/>
<dbReference type="FunFam" id="1.20.120.1760:FF:000004">
    <property type="entry name" value="CDP-diacylglycerol--glycerol-3-phosphate 3-phosphatidyltransferase"/>
    <property type="match status" value="1"/>
</dbReference>
<reference evidence="21" key="2">
    <citation type="journal article" date="2021" name="PeerJ">
        <title>Extensive microbial diversity within the chicken gut microbiome revealed by metagenomics and culture.</title>
        <authorList>
            <person name="Gilroy R."/>
            <person name="Ravi A."/>
            <person name="Getino M."/>
            <person name="Pursley I."/>
            <person name="Horton D.L."/>
            <person name="Alikhan N.F."/>
            <person name="Baker D."/>
            <person name="Gharbi K."/>
            <person name="Hall N."/>
            <person name="Watson M."/>
            <person name="Adriaenssens E.M."/>
            <person name="Foster-Nyarko E."/>
            <person name="Jarju S."/>
            <person name="Secka A."/>
            <person name="Antonio M."/>
            <person name="Oren A."/>
            <person name="Chaudhuri R.R."/>
            <person name="La Ragione R."/>
            <person name="Hildebrand F."/>
            <person name="Pallen M.J."/>
        </authorList>
    </citation>
    <scope>NUCLEOTIDE SEQUENCE</scope>
    <source>
        <strain evidence="21">ChiHcec3-11533</strain>
    </source>
</reference>
<dbReference type="Pfam" id="PF01066">
    <property type="entry name" value="CDP-OH_P_transf"/>
    <property type="match status" value="1"/>
</dbReference>
<evidence type="ECO:0000256" key="18">
    <source>
        <dbReference type="NCBIfam" id="TIGR00560"/>
    </source>
</evidence>
<dbReference type="InterPro" id="IPR050324">
    <property type="entry name" value="CDP-alcohol_PTase-I"/>
</dbReference>
<proteinExistence type="inferred from homology"/>
<evidence type="ECO:0000256" key="5">
    <source>
        <dbReference type="ARBA" id="ARBA00010441"/>
    </source>
</evidence>
<keyword evidence="13" id="KW-0443">Lipid metabolism</keyword>